<dbReference type="InterPro" id="IPR022265">
    <property type="entry name" value="CHP03790"/>
</dbReference>
<proteinExistence type="predicted"/>
<evidence type="ECO:0000313" key="1">
    <source>
        <dbReference type="EMBL" id="WED65825.1"/>
    </source>
</evidence>
<protein>
    <submittedName>
        <fullName evidence="1">TIGR03790 family protein</fullName>
    </submittedName>
</protein>
<dbReference type="Proteomes" id="UP001218638">
    <property type="component" value="Chromosome"/>
</dbReference>
<accession>A0AAF0CPT4</accession>
<dbReference type="EMBL" id="CP119075">
    <property type="protein sequence ID" value="WED65825.1"/>
    <property type="molecule type" value="Genomic_DNA"/>
</dbReference>
<name>A0AAF0CPT4_9BACT</name>
<reference evidence="1" key="1">
    <citation type="submission" date="2023-03" db="EMBL/GenBank/DDBJ databases">
        <title>Lomoglobus Profundus gen. nov., sp. nov., a novel member of the phylum Verrucomicrobia, isolated from deep-marine sediment of South China Sea.</title>
        <authorList>
            <person name="Ahmad T."/>
            <person name="Ishaq S.E."/>
            <person name="Wang F."/>
        </authorList>
    </citation>
    <scope>NUCLEOTIDE SEQUENCE</scope>
    <source>
        <strain evidence="1">LMO-M01</strain>
    </source>
</reference>
<gene>
    <name evidence="1" type="ORF">PXH66_03055</name>
</gene>
<dbReference type="RefSeq" id="WP_330930355.1">
    <property type="nucleotide sequence ID" value="NZ_CP119075.1"/>
</dbReference>
<dbReference type="NCBIfam" id="TIGR03790">
    <property type="entry name" value="TIGR03790 family protein"/>
    <property type="match status" value="1"/>
</dbReference>
<dbReference type="KEGG" id="slom:PXH66_03055"/>
<sequence>MNFSRTGLLLWKSFIGAWLGLLGGASAMLGAPGQFPRVADEASRVVIVANLNDPDSVELARFYSDRRNIPRANIVALDLPAGEEISWGEFVARLHEPLRGWLRAHDWLQAIEMEASDDAGRRKMSVSGHRISYLVTCRGVPLKIRHDKELPSDSPATERDSFKTNRAAVDAELALLAQSHTRRDGVVANPVFHKAKPDMFQAGSMIRVARLDGPTFPAARNLVESAIEAERQGLIGRAMVDIGGPHKTGDKWFEAAADQLTAAGWDPLVDRERKTVESTGRADMLAIYLGWYSSKLNGPFSLPGYQFAPGAIALHLHSFSASSLRLMNGGGWCGPLIGRGVAATFGNVYEPYLEFTHQPQLLMEALLSGSTLGEAAYYAMPVLSWQSVVIGDPLYRPLTIDLAAQSMERDRLPGRLASYVALRQLAKRGEVDAESVLPEAAAAMRAHPSLALALALSRLREATGDRAGAVRELGLASYLRTVRADEWGLMAEIAEQLMAWEENAAAVKVWRALLKQDLPPGPRMVWLKVAQPLARAAGEFELSTVWDQEIMRLTPPK</sequence>
<evidence type="ECO:0000313" key="2">
    <source>
        <dbReference type="Proteomes" id="UP001218638"/>
    </source>
</evidence>
<dbReference type="AlphaFoldDB" id="A0AAF0CPT4"/>
<organism evidence="1 2">
    <name type="scientific">Synoicihabitans lomoniglobus</name>
    <dbReference type="NCBI Taxonomy" id="2909285"/>
    <lineage>
        <taxon>Bacteria</taxon>
        <taxon>Pseudomonadati</taxon>
        <taxon>Verrucomicrobiota</taxon>
        <taxon>Opitutia</taxon>
        <taxon>Opitutales</taxon>
        <taxon>Opitutaceae</taxon>
        <taxon>Synoicihabitans</taxon>
    </lineage>
</organism>
<keyword evidence="2" id="KW-1185">Reference proteome</keyword>